<keyword evidence="2" id="KW-1185">Reference proteome</keyword>
<organism evidence="1 2">
    <name type="scientific">Canavalia gladiata</name>
    <name type="common">Sword bean</name>
    <name type="synonym">Dolichos gladiatus</name>
    <dbReference type="NCBI Taxonomy" id="3824"/>
    <lineage>
        <taxon>Eukaryota</taxon>
        <taxon>Viridiplantae</taxon>
        <taxon>Streptophyta</taxon>
        <taxon>Embryophyta</taxon>
        <taxon>Tracheophyta</taxon>
        <taxon>Spermatophyta</taxon>
        <taxon>Magnoliopsida</taxon>
        <taxon>eudicotyledons</taxon>
        <taxon>Gunneridae</taxon>
        <taxon>Pentapetalae</taxon>
        <taxon>rosids</taxon>
        <taxon>fabids</taxon>
        <taxon>Fabales</taxon>
        <taxon>Fabaceae</taxon>
        <taxon>Papilionoideae</taxon>
        <taxon>50 kb inversion clade</taxon>
        <taxon>NPAAA clade</taxon>
        <taxon>indigoferoid/millettioid clade</taxon>
        <taxon>Phaseoleae</taxon>
        <taxon>Canavalia</taxon>
    </lineage>
</organism>
<evidence type="ECO:0000313" key="2">
    <source>
        <dbReference type="Proteomes" id="UP001367508"/>
    </source>
</evidence>
<name>A0AAN9L523_CANGL</name>
<dbReference type="AlphaFoldDB" id="A0AAN9L523"/>
<protein>
    <submittedName>
        <fullName evidence="1">Uncharacterized protein</fullName>
    </submittedName>
</protein>
<dbReference type="Proteomes" id="UP001367508">
    <property type="component" value="Unassembled WGS sequence"/>
</dbReference>
<reference evidence="1 2" key="1">
    <citation type="submission" date="2024-01" db="EMBL/GenBank/DDBJ databases">
        <title>The genomes of 5 underutilized Papilionoideae crops provide insights into root nodulation and disease resistanc.</title>
        <authorList>
            <person name="Jiang F."/>
        </authorList>
    </citation>
    <scope>NUCLEOTIDE SEQUENCE [LARGE SCALE GENOMIC DNA]</scope>
    <source>
        <strain evidence="1">LVBAO_FW01</strain>
        <tissue evidence="1">Leaves</tissue>
    </source>
</reference>
<evidence type="ECO:0000313" key="1">
    <source>
        <dbReference type="EMBL" id="KAK7328267.1"/>
    </source>
</evidence>
<proteinExistence type="predicted"/>
<sequence length="73" mass="8374">MNNSPQISITASSSTVLNAINSFYCYRQVEPIYKASIIATRFNMHGNMFYPSPSTPFNRSSVDWIDQDSMHRH</sequence>
<comment type="caution">
    <text evidence="1">The sequence shown here is derived from an EMBL/GenBank/DDBJ whole genome shotgun (WGS) entry which is preliminary data.</text>
</comment>
<gene>
    <name evidence="1" type="ORF">VNO77_22370</name>
</gene>
<dbReference type="EMBL" id="JAYMYQ010000005">
    <property type="protein sequence ID" value="KAK7328267.1"/>
    <property type="molecule type" value="Genomic_DNA"/>
</dbReference>
<accession>A0AAN9L523</accession>